<organism evidence="1 2">
    <name type="scientific">Ricinus communis</name>
    <name type="common">Castor bean</name>
    <dbReference type="NCBI Taxonomy" id="3988"/>
    <lineage>
        <taxon>Eukaryota</taxon>
        <taxon>Viridiplantae</taxon>
        <taxon>Streptophyta</taxon>
        <taxon>Embryophyta</taxon>
        <taxon>Tracheophyta</taxon>
        <taxon>Spermatophyta</taxon>
        <taxon>Magnoliopsida</taxon>
        <taxon>eudicotyledons</taxon>
        <taxon>Gunneridae</taxon>
        <taxon>Pentapetalae</taxon>
        <taxon>rosids</taxon>
        <taxon>fabids</taxon>
        <taxon>Malpighiales</taxon>
        <taxon>Euphorbiaceae</taxon>
        <taxon>Acalyphoideae</taxon>
        <taxon>Acalypheae</taxon>
        <taxon>Ricinus</taxon>
    </lineage>
</organism>
<sequence length="114" mass="12685">MSLFAFLIAIATGTYVVTESVALNFTRIPLHLRAVILVLVLNSTNLGYTSVHNTKCSSQVIPEVSSDFNQSTRMIPVKVNEIKIDKKKNASDNKEVLMDRNEASLKDLLMMNVD</sequence>
<dbReference type="Proteomes" id="UP000008311">
    <property type="component" value="Unassembled WGS sequence"/>
</dbReference>
<dbReference type="AlphaFoldDB" id="B9S4A5"/>
<dbReference type="InParanoid" id="B9S4A5"/>
<accession>B9S4A5</accession>
<keyword evidence="2" id="KW-1185">Reference proteome</keyword>
<gene>
    <name evidence="1" type="ORF">RCOM_0688730</name>
</gene>
<dbReference type="EMBL" id="EQ973864">
    <property type="protein sequence ID" value="EEF41533.1"/>
    <property type="molecule type" value="Genomic_DNA"/>
</dbReference>
<protein>
    <submittedName>
        <fullName evidence="1">Uncharacterized protein</fullName>
    </submittedName>
</protein>
<reference evidence="2" key="1">
    <citation type="journal article" date="2010" name="Nat. Biotechnol.">
        <title>Draft genome sequence of the oilseed species Ricinus communis.</title>
        <authorList>
            <person name="Chan A.P."/>
            <person name="Crabtree J."/>
            <person name="Zhao Q."/>
            <person name="Lorenzi H."/>
            <person name="Orvis J."/>
            <person name="Puiu D."/>
            <person name="Melake-Berhan A."/>
            <person name="Jones K.M."/>
            <person name="Redman J."/>
            <person name="Chen G."/>
            <person name="Cahoon E.B."/>
            <person name="Gedil M."/>
            <person name="Stanke M."/>
            <person name="Haas B.J."/>
            <person name="Wortman J.R."/>
            <person name="Fraser-Liggett C.M."/>
            <person name="Ravel J."/>
            <person name="Rabinowicz P.D."/>
        </authorList>
    </citation>
    <scope>NUCLEOTIDE SEQUENCE [LARGE SCALE GENOMIC DNA]</scope>
    <source>
        <strain evidence="2">cv. Hale</strain>
    </source>
</reference>
<evidence type="ECO:0000313" key="1">
    <source>
        <dbReference type="EMBL" id="EEF41533.1"/>
    </source>
</evidence>
<evidence type="ECO:0000313" key="2">
    <source>
        <dbReference type="Proteomes" id="UP000008311"/>
    </source>
</evidence>
<proteinExistence type="predicted"/>
<name>B9S4A5_RICCO</name>